<feature type="compositionally biased region" description="Acidic residues" evidence="1">
    <location>
        <begin position="198"/>
        <end position="220"/>
    </location>
</feature>
<feature type="compositionally biased region" description="Polar residues" evidence="1">
    <location>
        <begin position="9"/>
        <end position="23"/>
    </location>
</feature>
<evidence type="ECO:0000256" key="1">
    <source>
        <dbReference type="SAM" id="MobiDB-lite"/>
    </source>
</evidence>
<dbReference type="PANTHER" id="PTHR46599:SF3">
    <property type="entry name" value="PIGGYBAC TRANSPOSABLE ELEMENT-DERIVED PROTEIN 4"/>
    <property type="match status" value="1"/>
</dbReference>
<feature type="domain" description="PiggyBac transposable element-derived protein" evidence="2">
    <location>
        <begin position="319"/>
        <end position="706"/>
    </location>
</feature>
<protein>
    <recommendedName>
        <fullName evidence="2">PiggyBac transposable element-derived protein domain-containing protein</fullName>
    </recommendedName>
</protein>
<dbReference type="RefSeq" id="XP_038055396.1">
    <property type="nucleotide sequence ID" value="XM_038199468.1"/>
</dbReference>
<organism evidence="3 4">
    <name type="scientific">Patiria miniata</name>
    <name type="common">Bat star</name>
    <name type="synonym">Asterina miniata</name>
    <dbReference type="NCBI Taxonomy" id="46514"/>
    <lineage>
        <taxon>Eukaryota</taxon>
        <taxon>Metazoa</taxon>
        <taxon>Echinodermata</taxon>
        <taxon>Eleutherozoa</taxon>
        <taxon>Asterozoa</taxon>
        <taxon>Asteroidea</taxon>
        <taxon>Valvatacea</taxon>
        <taxon>Valvatida</taxon>
        <taxon>Asterinidae</taxon>
        <taxon>Patiria</taxon>
    </lineage>
</organism>
<dbReference type="OrthoDB" id="6370142at2759"/>
<dbReference type="GeneID" id="119727548"/>
<name>A0A913ZWF2_PATMI</name>
<dbReference type="InterPro" id="IPR029526">
    <property type="entry name" value="PGBD"/>
</dbReference>
<accession>A0A913ZWF2</accession>
<dbReference type="PANTHER" id="PTHR46599">
    <property type="entry name" value="PIGGYBAC TRANSPOSABLE ELEMENT-DERIVED PROTEIN 4"/>
    <property type="match status" value="1"/>
</dbReference>
<dbReference type="EnsemblMetazoa" id="XM_038199468.1">
    <property type="protein sequence ID" value="XP_038055396.1"/>
    <property type="gene ID" value="LOC119727548"/>
</dbReference>
<evidence type="ECO:0000259" key="2">
    <source>
        <dbReference type="Pfam" id="PF13843"/>
    </source>
</evidence>
<keyword evidence="4" id="KW-1185">Reference proteome</keyword>
<feature type="compositionally biased region" description="Basic and acidic residues" evidence="1">
    <location>
        <begin position="89"/>
        <end position="111"/>
    </location>
</feature>
<dbReference type="Proteomes" id="UP000887568">
    <property type="component" value="Unplaced"/>
</dbReference>
<feature type="compositionally biased region" description="Low complexity" evidence="1">
    <location>
        <begin position="67"/>
        <end position="77"/>
    </location>
</feature>
<reference evidence="3" key="1">
    <citation type="submission" date="2022-11" db="UniProtKB">
        <authorList>
            <consortium name="EnsemblMetazoa"/>
        </authorList>
    </citation>
    <scope>IDENTIFICATION</scope>
</reference>
<dbReference type="AlphaFoldDB" id="A0A913ZWF2"/>
<dbReference type="Pfam" id="PF13843">
    <property type="entry name" value="DDE_Tnp_1_7"/>
    <property type="match status" value="1"/>
</dbReference>
<sequence length="841" mass="95518">MTAREVRELQTSLSQSEGATFTSALLAGGGTRQDNLRSAMAREEREMEGGEKTKKKSKKHKKRTKSSQEASQETSQEPTRKKSRKEKKRDKTSEESEEQLRAEEQLRTEPARKKKTKKDKKRNEDKISHPPGPSCVPQEPAKEKRGKKKEKSRHIDDEAMAPDQAGPSRPMSHTERSHYMAIQRDARPKYRALAETSSSEDEDEEYLPGQSLDEDEESDLFIEGFWSEGEEEEAQADEEDEDDDDQVKEQQARPAKRQRKKKTNATPAADNDPREAGAGAVLDEDVHQWSSQLRRVFTHPFAGPTPPGPTFPKQAGMRAVDYFLKFFSLALFSFIAEMTNINLQLANIEHRTSTAEIRAWFGIHMIMGLTRIANAKDYWSTRPGFRNDLIAKTMTRARFNVLASHLACSDPGADPKKMPSTTTEEKQAKFNYIRSHQKFYFKTLWDNILANCRTKYNCRKHLAIDEAMIPYRGFRAWCQKVFMPCKPIRAGFKVYAMAESSTGYICDFVIHTHSKTPKKMVDIAMSVAASHLDRFHHIFTDKLYTSRDLANQLLQRGTYLTGAIKMNSARLPLDLSANPKKNSTNLAAVQNIRKTPRGTFYARQSGQLTYTLWNDSSLLSTLSSAHSAFRDPARDFVERRYTIEGAQARQAHRVPAPPAVIDYCQHMGGVDRADQLRSYHAINRKSQDWWKQVVYFLVDICRVNGWLCYKQHLQQHLSDGSEDDTSYDESGPLNHCHFTMDVAEQLIQGYAHGSKTKRQPKTPRVPLHNFGGLHSLVYMGAKFPKGCKQCARDKKKTPSGFPVKTHFGCAACGVHLCTSYCFPRYHAISGIPVAEDPDTDN</sequence>
<dbReference type="OMA" id="HTRERYQ"/>
<feature type="compositionally biased region" description="Basic and acidic residues" evidence="1">
    <location>
        <begin position="40"/>
        <end position="52"/>
    </location>
</feature>
<feature type="compositionally biased region" description="Basic and acidic residues" evidence="1">
    <location>
        <begin position="172"/>
        <end position="188"/>
    </location>
</feature>
<feature type="compositionally biased region" description="Acidic residues" evidence="1">
    <location>
        <begin position="228"/>
        <end position="246"/>
    </location>
</feature>
<evidence type="ECO:0000313" key="4">
    <source>
        <dbReference type="Proteomes" id="UP000887568"/>
    </source>
</evidence>
<feature type="compositionally biased region" description="Basic residues" evidence="1">
    <location>
        <begin position="53"/>
        <end position="65"/>
    </location>
</feature>
<evidence type="ECO:0000313" key="3">
    <source>
        <dbReference type="EnsemblMetazoa" id="XP_038055396.1"/>
    </source>
</evidence>
<proteinExistence type="predicted"/>
<feature type="region of interest" description="Disordered" evidence="1">
    <location>
        <begin position="1"/>
        <end position="276"/>
    </location>
</feature>
<feature type="compositionally biased region" description="Basic residues" evidence="1">
    <location>
        <begin position="254"/>
        <end position="263"/>
    </location>
</feature>